<gene>
    <name evidence="2" type="ORF">DVB73_02975</name>
</gene>
<proteinExistence type="predicted"/>
<dbReference type="GO" id="GO:0061503">
    <property type="term" value="F:tRNA threonylcarbamoyladenosine dehydratase"/>
    <property type="evidence" value="ECO:0007669"/>
    <property type="project" value="TreeGrafter"/>
</dbReference>
<dbReference type="CDD" id="cd01483">
    <property type="entry name" value="E1_enzyme_family"/>
    <property type="match status" value="1"/>
</dbReference>
<feature type="domain" description="THIF-type NAD/FAD binding fold" evidence="1">
    <location>
        <begin position="14"/>
        <end position="266"/>
    </location>
</feature>
<dbReference type="PANTHER" id="PTHR43267:SF1">
    <property type="entry name" value="TRNA THREONYLCARBAMOYLADENOSINE DEHYDRATASE"/>
    <property type="match status" value="1"/>
</dbReference>
<dbReference type="EMBL" id="CP031146">
    <property type="protein sequence ID" value="AXM94849.1"/>
    <property type="molecule type" value="Genomic_DNA"/>
</dbReference>
<dbReference type="Pfam" id="PF00899">
    <property type="entry name" value="ThiF"/>
    <property type="match status" value="1"/>
</dbReference>
<reference evidence="2 3" key="1">
    <citation type="submission" date="2018-07" db="EMBL/GenBank/DDBJ databases">
        <title>Complete genome sequence of a Pseudomonas plecoglossicida strain pathogenic to the marine fish, Larimichthys crocea.</title>
        <authorList>
            <person name="Tao Z."/>
        </authorList>
    </citation>
    <scope>NUCLEOTIDE SEQUENCE [LARGE SCALE GENOMIC DNA]</scope>
    <source>
        <strain evidence="2 3">XSDHY-P</strain>
    </source>
</reference>
<sequence>MSTSAFSYDAAFARNLGWVTKEEQTIFRNSRIAIAGMGGVGGSHLMTLTRLGIGAFNIADFDHFELPNFNRQAGAKLSSLGKAKTETLAAMARDINPDIHLNIFEHGVQPHSIDDFLKDVDIYIDGLDFFVLDMRRKIFEKCHQLKIPAIAAAPAGMGTAFLVFKPDGMSFEEYFQMEGHTKTSQMVRFLLGLAPAGLHRSYLMDKQCFDIVNERVPSTGLSCELCAGVAAAQVTKLLLGRGTIYAAPWYEHFDAYNCQWVRRRLRRGNKGIIQRIKIALAERHFSQLASHSNSK</sequence>
<dbReference type="NCBIfam" id="NF006077">
    <property type="entry name" value="PRK08223.1"/>
    <property type="match status" value="1"/>
</dbReference>
<dbReference type="RefSeq" id="WP_016391267.1">
    <property type="nucleotide sequence ID" value="NZ_CP031146.1"/>
</dbReference>
<organism evidence="2 3">
    <name type="scientific">Pseudomonas plecoglossicida</name>
    <dbReference type="NCBI Taxonomy" id="70775"/>
    <lineage>
        <taxon>Bacteria</taxon>
        <taxon>Pseudomonadati</taxon>
        <taxon>Pseudomonadota</taxon>
        <taxon>Gammaproteobacteria</taxon>
        <taxon>Pseudomonadales</taxon>
        <taxon>Pseudomonadaceae</taxon>
        <taxon>Pseudomonas</taxon>
    </lineage>
</organism>
<dbReference type="SUPFAM" id="SSF69572">
    <property type="entry name" value="Activating enzymes of the ubiquitin-like proteins"/>
    <property type="match status" value="1"/>
</dbReference>
<keyword evidence="2" id="KW-0808">Transferase</keyword>
<evidence type="ECO:0000313" key="2">
    <source>
        <dbReference type="EMBL" id="AXM94849.1"/>
    </source>
</evidence>
<evidence type="ECO:0000313" key="3">
    <source>
        <dbReference type="Proteomes" id="UP000256503"/>
    </source>
</evidence>
<dbReference type="InterPro" id="IPR035985">
    <property type="entry name" value="Ubiquitin-activating_enz"/>
</dbReference>
<dbReference type="PANTHER" id="PTHR43267">
    <property type="entry name" value="TRNA THREONYLCARBAMOYLADENOSINE DEHYDRATASE"/>
    <property type="match status" value="1"/>
</dbReference>
<accession>A0AAD0QV81</accession>
<dbReference type="Proteomes" id="UP000256503">
    <property type="component" value="Chromosome"/>
</dbReference>
<dbReference type="GO" id="GO:0061504">
    <property type="term" value="P:cyclic threonylcarbamoyladenosine biosynthetic process"/>
    <property type="evidence" value="ECO:0007669"/>
    <property type="project" value="TreeGrafter"/>
</dbReference>
<dbReference type="Gene3D" id="3.40.50.720">
    <property type="entry name" value="NAD(P)-binding Rossmann-like Domain"/>
    <property type="match status" value="1"/>
</dbReference>
<dbReference type="InterPro" id="IPR045886">
    <property type="entry name" value="ThiF/MoeB/HesA"/>
</dbReference>
<name>A0AAD0QV81_PSEDL</name>
<dbReference type="InterPro" id="IPR000594">
    <property type="entry name" value="ThiF_NAD_FAD-bd"/>
</dbReference>
<evidence type="ECO:0000259" key="1">
    <source>
        <dbReference type="Pfam" id="PF00899"/>
    </source>
</evidence>
<protein>
    <submittedName>
        <fullName evidence="2">ThiF family adenylyltransferase</fullName>
    </submittedName>
</protein>
<dbReference type="GO" id="GO:0016779">
    <property type="term" value="F:nucleotidyltransferase activity"/>
    <property type="evidence" value="ECO:0007669"/>
    <property type="project" value="UniProtKB-KW"/>
</dbReference>
<keyword evidence="2" id="KW-0548">Nucleotidyltransferase</keyword>
<dbReference type="AlphaFoldDB" id="A0AAD0QV81"/>
<dbReference type="GeneID" id="49612371"/>
<dbReference type="GO" id="GO:0008641">
    <property type="term" value="F:ubiquitin-like modifier activating enzyme activity"/>
    <property type="evidence" value="ECO:0007669"/>
    <property type="project" value="InterPro"/>
</dbReference>